<reference evidence="4" key="1">
    <citation type="submission" date="2019-03" db="EMBL/GenBank/DDBJ databases">
        <title>Aquabacterium pictum sp.nov., the first bacteriochlorophyll a-containing freshwater bacterium in the genus Aquabacterium of the class Betaproteobacteria.</title>
        <authorList>
            <person name="Hirose S."/>
            <person name="Tank M."/>
            <person name="Hara E."/>
            <person name="Tamaki H."/>
            <person name="Takaichi S."/>
            <person name="Haruta S."/>
            <person name="Hanada S."/>
        </authorList>
    </citation>
    <scope>NUCLEOTIDE SEQUENCE [LARGE SCALE GENOMIC DNA]</scope>
    <source>
        <strain evidence="4">W35</strain>
    </source>
</reference>
<feature type="region of interest" description="Disordered" evidence="1">
    <location>
        <begin position="84"/>
        <end position="152"/>
    </location>
</feature>
<dbReference type="PANTHER" id="PTHR43718">
    <property type="entry name" value="LON PROTEASE"/>
    <property type="match status" value="1"/>
</dbReference>
<dbReference type="OrthoDB" id="8552455at2"/>
<feature type="compositionally biased region" description="Low complexity" evidence="1">
    <location>
        <begin position="132"/>
        <end position="145"/>
    </location>
</feature>
<dbReference type="GO" id="GO:0004176">
    <property type="term" value="F:ATP-dependent peptidase activity"/>
    <property type="evidence" value="ECO:0007669"/>
    <property type="project" value="InterPro"/>
</dbReference>
<dbReference type="EMBL" id="BJCL01000025">
    <property type="protein sequence ID" value="GCL66126.1"/>
    <property type="molecule type" value="Genomic_DNA"/>
</dbReference>
<evidence type="ECO:0000256" key="1">
    <source>
        <dbReference type="SAM" id="MobiDB-lite"/>
    </source>
</evidence>
<comment type="caution">
    <text evidence="3">The sequence shown here is derived from an EMBL/GenBank/DDBJ whole genome shotgun (WGS) entry which is preliminary data.</text>
</comment>
<dbReference type="InterPro" id="IPR003959">
    <property type="entry name" value="ATPase_AAA_core"/>
</dbReference>
<keyword evidence="4" id="KW-1185">Reference proteome</keyword>
<evidence type="ECO:0000313" key="3">
    <source>
        <dbReference type="EMBL" id="GCL66126.1"/>
    </source>
</evidence>
<dbReference type="RefSeq" id="WP_137735822.1">
    <property type="nucleotide sequence ID" value="NZ_BJCL01000025.1"/>
</dbReference>
<dbReference type="AlphaFoldDB" id="A0A480AYX4"/>
<dbReference type="Pfam" id="PF00004">
    <property type="entry name" value="AAA"/>
    <property type="match status" value="1"/>
</dbReference>
<name>A0A480AYX4_9BURK</name>
<accession>A0A480AYX4</accession>
<dbReference type="Proteomes" id="UP000301751">
    <property type="component" value="Unassembled WGS sequence"/>
</dbReference>
<sequence>MAAKKNEPPPQGYRPIVLLEGAMGGANGLDDLLVPGKLAAELNSYRATLTRNSPAEAYAKAAAALPRRLLDPVTRRKVLAAIGTESAEGEARDWDAREEESAERDEEDNEQGGQDRNPNPFAGLTASLKCDAYPAASPSHKPAPALEKTEPTKRAHGELCPRGVHMHVFGDDAFDAWRSKIDQLLSGAISKHSDDGKRARTMKDLQDRGPARLVMLLPDWQEKLQTLEREMPNFGHVIEAVARQCSLSRCTSSALNIHPLLLAGGPGVGKSYFAKRLALALELPSYTYHLESAESNSIMLGTERHWSNSEPGVLFKMFADRDLANPVIVLDEIDKGPSRSGQYRPRDSLIPLLERSTARSLRDKSAEVVFDGSWVIYVATANALSPIERPLLSRFEIHHVRDLEPKEAVGVVRAMHDSIRKELGLERFARPEQNLVQELALLANPRVINKALRRAFAGAVEARGTDDNALRLADLGFEFGQAAGLH</sequence>
<dbReference type="GO" id="GO:0005524">
    <property type="term" value="F:ATP binding"/>
    <property type="evidence" value="ECO:0007669"/>
    <property type="project" value="InterPro"/>
</dbReference>
<dbReference type="PANTHER" id="PTHR43718:SF2">
    <property type="entry name" value="LON PROTEASE HOMOLOG, MITOCHONDRIAL"/>
    <property type="match status" value="1"/>
</dbReference>
<gene>
    <name evidence="3" type="ORF">AQPW35_52070</name>
</gene>
<evidence type="ECO:0000313" key="4">
    <source>
        <dbReference type="Proteomes" id="UP000301751"/>
    </source>
</evidence>
<dbReference type="Gene3D" id="3.40.50.300">
    <property type="entry name" value="P-loop containing nucleotide triphosphate hydrolases"/>
    <property type="match status" value="1"/>
</dbReference>
<dbReference type="InterPro" id="IPR003593">
    <property type="entry name" value="AAA+_ATPase"/>
</dbReference>
<dbReference type="InterPro" id="IPR027417">
    <property type="entry name" value="P-loop_NTPase"/>
</dbReference>
<organism evidence="3 4">
    <name type="scientific">Pseudaquabacterium pictum</name>
    <dbReference type="NCBI Taxonomy" id="2315236"/>
    <lineage>
        <taxon>Bacteria</taxon>
        <taxon>Pseudomonadati</taxon>
        <taxon>Pseudomonadota</taxon>
        <taxon>Betaproteobacteria</taxon>
        <taxon>Burkholderiales</taxon>
        <taxon>Sphaerotilaceae</taxon>
        <taxon>Pseudaquabacterium</taxon>
    </lineage>
</organism>
<feature type="compositionally biased region" description="Acidic residues" evidence="1">
    <location>
        <begin position="96"/>
        <end position="110"/>
    </location>
</feature>
<evidence type="ECO:0000259" key="2">
    <source>
        <dbReference type="SMART" id="SM00382"/>
    </source>
</evidence>
<dbReference type="GO" id="GO:0016887">
    <property type="term" value="F:ATP hydrolysis activity"/>
    <property type="evidence" value="ECO:0007669"/>
    <property type="project" value="InterPro"/>
</dbReference>
<dbReference type="GO" id="GO:0006515">
    <property type="term" value="P:protein quality control for misfolded or incompletely synthesized proteins"/>
    <property type="evidence" value="ECO:0007669"/>
    <property type="project" value="TreeGrafter"/>
</dbReference>
<dbReference type="GO" id="GO:0004252">
    <property type="term" value="F:serine-type endopeptidase activity"/>
    <property type="evidence" value="ECO:0007669"/>
    <property type="project" value="InterPro"/>
</dbReference>
<dbReference type="SMART" id="SM00382">
    <property type="entry name" value="AAA"/>
    <property type="match status" value="1"/>
</dbReference>
<proteinExistence type="predicted"/>
<dbReference type="InterPro" id="IPR027065">
    <property type="entry name" value="Lon_Prtase"/>
</dbReference>
<feature type="domain" description="AAA+ ATPase" evidence="2">
    <location>
        <begin position="256"/>
        <end position="405"/>
    </location>
</feature>
<protein>
    <recommendedName>
        <fullName evidence="2">AAA+ ATPase domain-containing protein</fullName>
    </recommendedName>
</protein>
<dbReference type="SUPFAM" id="SSF52540">
    <property type="entry name" value="P-loop containing nucleoside triphosphate hydrolases"/>
    <property type="match status" value="1"/>
</dbReference>